<keyword evidence="1" id="KW-0479">Metal-binding</keyword>
<name>A0A183T1X9_SCHSO</name>
<protein>
    <submittedName>
        <fullName evidence="5">C2H2-type domain-containing protein</fullName>
    </submittedName>
</protein>
<keyword evidence="4" id="KW-1185">Reference proteome</keyword>
<evidence type="ECO:0000313" key="3">
    <source>
        <dbReference type="EMBL" id="VDL96862.1"/>
    </source>
</evidence>
<keyword evidence="1" id="KW-0863">Zinc-finger</keyword>
<dbReference type="PROSITE" id="PS00028">
    <property type="entry name" value="ZINC_FINGER_C2H2_1"/>
    <property type="match status" value="1"/>
</dbReference>
<reference evidence="3 4" key="2">
    <citation type="submission" date="2018-11" db="EMBL/GenBank/DDBJ databases">
        <authorList>
            <consortium name="Pathogen Informatics"/>
        </authorList>
    </citation>
    <scope>NUCLEOTIDE SEQUENCE [LARGE SCALE GENOMIC DNA]</scope>
    <source>
        <strain evidence="3 4">NST_G2</strain>
    </source>
</reference>
<dbReference type="EMBL" id="UYSU01035899">
    <property type="protein sequence ID" value="VDL96862.1"/>
    <property type="molecule type" value="Genomic_DNA"/>
</dbReference>
<evidence type="ECO:0000313" key="5">
    <source>
        <dbReference type="WBParaSite" id="SSLN_0001088201-mRNA-1"/>
    </source>
</evidence>
<dbReference type="InterPro" id="IPR036236">
    <property type="entry name" value="Znf_C2H2_sf"/>
</dbReference>
<keyword evidence="1" id="KW-0862">Zinc</keyword>
<gene>
    <name evidence="3" type="ORF">SSLN_LOCUS10477</name>
</gene>
<dbReference type="PROSITE" id="PS50157">
    <property type="entry name" value="ZINC_FINGER_C2H2_2"/>
    <property type="match status" value="1"/>
</dbReference>
<organism evidence="5">
    <name type="scientific">Schistocephalus solidus</name>
    <name type="common">Tapeworm</name>
    <dbReference type="NCBI Taxonomy" id="70667"/>
    <lineage>
        <taxon>Eukaryota</taxon>
        <taxon>Metazoa</taxon>
        <taxon>Spiralia</taxon>
        <taxon>Lophotrochozoa</taxon>
        <taxon>Platyhelminthes</taxon>
        <taxon>Cestoda</taxon>
        <taxon>Eucestoda</taxon>
        <taxon>Diphyllobothriidea</taxon>
        <taxon>Diphyllobothriidae</taxon>
        <taxon>Schistocephalus</taxon>
    </lineage>
</organism>
<evidence type="ECO:0000256" key="1">
    <source>
        <dbReference type="PROSITE-ProRule" id="PRU00042"/>
    </source>
</evidence>
<evidence type="ECO:0000313" key="4">
    <source>
        <dbReference type="Proteomes" id="UP000275846"/>
    </source>
</evidence>
<dbReference type="SUPFAM" id="SSF57667">
    <property type="entry name" value="beta-beta-alpha zinc fingers"/>
    <property type="match status" value="1"/>
</dbReference>
<proteinExistence type="predicted"/>
<dbReference type="Proteomes" id="UP000275846">
    <property type="component" value="Unassembled WGS sequence"/>
</dbReference>
<sequence>MVVVVKLEESIKVVKSWRCSGGQKSGTKVNSARTNIVDARALPTCPRCQSIFRARIGLVGHLQTQCTNNPTILISSSNSANPPSNSPIRTPGINTITSTLIETTSQYASPVTPTTAFAATAVTTTTTNINEESLLSCLQCDGTFTSRIGLIGHLRIHRTETGEPVPGAPTHSRDSRLHCPYCPRHSLIAWAYLVTCASMTAEFTTMPTTLIHHAHTPLLPFLPPLPPHFHE</sequence>
<dbReference type="WBParaSite" id="SSLN_0001088201-mRNA-1">
    <property type="protein sequence ID" value="SSLN_0001088201-mRNA-1"/>
    <property type="gene ID" value="SSLN_0001088201"/>
</dbReference>
<dbReference type="OrthoDB" id="6317163at2759"/>
<dbReference type="GO" id="GO:0008270">
    <property type="term" value="F:zinc ion binding"/>
    <property type="evidence" value="ECO:0007669"/>
    <property type="project" value="UniProtKB-KW"/>
</dbReference>
<reference evidence="5" key="1">
    <citation type="submission" date="2016-06" db="UniProtKB">
        <authorList>
            <consortium name="WormBaseParasite"/>
        </authorList>
    </citation>
    <scope>IDENTIFICATION</scope>
</reference>
<dbReference type="InterPro" id="IPR013087">
    <property type="entry name" value="Znf_C2H2_type"/>
</dbReference>
<evidence type="ECO:0000259" key="2">
    <source>
        <dbReference type="PROSITE" id="PS50157"/>
    </source>
</evidence>
<feature type="domain" description="C2H2-type" evidence="2">
    <location>
        <begin position="135"/>
        <end position="162"/>
    </location>
</feature>
<dbReference type="AlphaFoldDB" id="A0A183T1X9"/>
<accession>A0A183T1X9</accession>